<dbReference type="EMBL" id="DUCX01000018">
    <property type="protein sequence ID" value="HIF37009.1"/>
    <property type="molecule type" value="Genomic_DNA"/>
</dbReference>
<keyword evidence="1" id="KW-0472">Membrane</keyword>
<feature type="transmembrane region" description="Helical" evidence="1">
    <location>
        <begin position="26"/>
        <end position="47"/>
    </location>
</feature>
<organism evidence="2 3">
    <name type="scientific">Marine Group III euryarchaeote</name>
    <dbReference type="NCBI Taxonomy" id="2173149"/>
    <lineage>
        <taxon>Archaea</taxon>
        <taxon>Methanobacteriati</taxon>
        <taxon>Thermoplasmatota</taxon>
        <taxon>Thermoplasmata</taxon>
        <taxon>Candidatus Thermoprofundales</taxon>
    </lineage>
</organism>
<protein>
    <submittedName>
        <fullName evidence="2">Uncharacterized protein</fullName>
    </submittedName>
</protein>
<keyword evidence="1" id="KW-1133">Transmembrane helix</keyword>
<dbReference type="GO" id="GO:0015225">
    <property type="term" value="F:biotin transmembrane transporter activity"/>
    <property type="evidence" value="ECO:0007669"/>
    <property type="project" value="InterPro"/>
</dbReference>
<dbReference type="InterPro" id="IPR003784">
    <property type="entry name" value="BioY"/>
</dbReference>
<name>A0A7J4GSP0_9ARCH</name>
<feature type="transmembrane region" description="Helical" evidence="1">
    <location>
        <begin position="67"/>
        <end position="86"/>
    </location>
</feature>
<gene>
    <name evidence="2" type="ORF">EYQ70_01110</name>
</gene>
<evidence type="ECO:0000256" key="1">
    <source>
        <dbReference type="SAM" id="Phobius"/>
    </source>
</evidence>
<dbReference type="Pfam" id="PF02632">
    <property type="entry name" value="BioY"/>
    <property type="match status" value="1"/>
</dbReference>
<evidence type="ECO:0000313" key="2">
    <source>
        <dbReference type="EMBL" id="HIF37009.1"/>
    </source>
</evidence>
<dbReference type="Gene3D" id="1.10.1760.20">
    <property type="match status" value="1"/>
</dbReference>
<dbReference type="AlphaFoldDB" id="A0A7J4GSP0"/>
<dbReference type="GO" id="GO:0005886">
    <property type="term" value="C:plasma membrane"/>
    <property type="evidence" value="ECO:0007669"/>
    <property type="project" value="InterPro"/>
</dbReference>
<comment type="caution">
    <text evidence="2">The sequence shown here is derived from an EMBL/GenBank/DDBJ whole genome shotgun (WGS) entry which is preliminary data.</text>
</comment>
<proteinExistence type="predicted"/>
<accession>A0A7J4GSP0</accession>
<dbReference type="Proteomes" id="UP000585802">
    <property type="component" value="Unassembled WGS sequence"/>
</dbReference>
<reference evidence="3" key="1">
    <citation type="journal article" date="2019" name="bioRxiv">
        <title>Genome diversification in globally distributed novel marine Proteobacteria is linked to environmental adaptation.</title>
        <authorList>
            <person name="Zhou Z."/>
            <person name="Tran P.Q."/>
            <person name="Kieft K."/>
            <person name="Anantharaman K."/>
        </authorList>
    </citation>
    <scope>NUCLEOTIDE SEQUENCE [LARGE SCALE GENOMIC DNA]</scope>
</reference>
<keyword evidence="1" id="KW-0812">Transmembrane</keyword>
<sequence>MVAFPFASGLVAEGLDRLRRAGIADLNAQIIGWSIAMIPVYVVGTLWLAHSYDVELSQAYEWGVEPFLLWDAFKILIMAIITTKYWSYSNN</sequence>
<evidence type="ECO:0000313" key="3">
    <source>
        <dbReference type="Proteomes" id="UP000585802"/>
    </source>
</evidence>